<proteinExistence type="predicted"/>
<dbReference type="InterPro" id="IPR036116">
    <property type="entry name" value="FN3_sf"/>
</dbReference>
<reference evidence="1" key="2">
    <citation type="submission" date="2024-12" db="EMBL/GenBank/DDBJ databases">
        <authorList>
            <person name="Estrada K."/>
            <person name="Bobes R.J."/>
            <person name="Sanchez-Flores A."/>
            <person name="Laclette J.P."/>
        </authorList>
    </citation>
    <scope>NUCLEOTIDE SEQUENCE</scope>
    <source>
        <strain evidence="1">WFUcys</strain>
        <tissue evidence="1">Peritoneal cavity of infected mice</tissue>
    </source>
</reference>
<reference evidence="1 3" key="1">
    <citation type="journal article" date="2022" name="Front. Cell. Infect. Microbiol.">
        <title>The Genomes of Two Strains of Taenia crassiceps the Animal Model for the Study of Human Cysticercosis.</title>
        <authorList>
            <person name="Bobes R.J."/>
            <person name="Estrada K."/>
            <person name="Rios-Valencia D.G."/>
            <person name="Calderon-Gallegos A."/>
            <person name="de la Torre P."/>
            <person name="Carrero J.C."/>
            <person name="Sanchez-Flores A."/>
            <person name="Laclette J.P."/>
        </authorList>
    </citation>
    <scope>NUCLEOTIDE SEQUENCE [LARGE SCALE GENOMIC DNA]</scope>
    <source>
        <strain evidence="1">WFUcys</strain>
    </source>
</reference>
<keyword evidence="3" id="KW-1185">Reference proteome</keyword>
<dbReference type="CDD" id="cd00063">
    <property type="entry name" value="FN3"/>
    <property type="match status" value="1"/>
</dbReference>
<dbReference type="SUPFAM" id="SSF49265">
    <property type="entry name" value="Fibronectin type III"/>
    <property type="match status" value="1"/>
</dbReference>
<evidence type="ECO:0000313" key="2">
    <source>
        <dbReference type="EMBL" id="KAL5106766.1"/>
    </source>
</evidence>
<dbReference type="EMBL" id="JAKROA010000005">
    <property type="protein sequence ID" value="KAL5106766.1"/>
    <property type="molecule type" value="Genomic_DNA"/>
</dbReference>
<dbReference type="InterPro" id="IPR003961">
    <property type="entry name" value="FN3_dom"/>
</dbReference>
<evidence type="ECO:0008006" key="4">
    <source>
        <dbReference type="Google" id="ProtNLM"/>
    </source>
</evidence>
<comment type="caution">
    <text evidence="1">The sequence shown here is derived from an EMBL/GenBank/DDBJ whole genome shotgun (WGS) entry which is preliminary data.</text>
</comment>
<dbReference type="EMBL" id="JAKROA010000005">
    <property type="protein sequence ID" value="KAL5106645.1"/>
    <property type="molecule type" value="Genomic_DNA"/>
</dbReference>
<evidence type="ECO:0000313" key="1">
    <source>
        <dbReference type="EMBL" id="KAL5106645.1"/>
    </source>
</evidence>
<accession>A0ABR4QB23</accession>
<name>A0ABR4QB23_9CEST</name>
<protein>
    <recommendedName>
        <fullName evidence="4">Fibronectin type-III domain-containing protein</fullName>
    </recommendedName>
</protein>
<sequence>MPMQLEEVCWPSAHCSDSIPRRDVASTLLHTAGSFALARRSHTGSRCAGLRAPQHAKTTAPSAGKVLVSWKPPPLPDEVNHGYSVSWEVDNVLNGGILLP</sequence>
<dbReference type="Proteomes" id="UP001651158">
    <property type="component" value="Unassembled WGS sequence"/>
</dbReference>
<evidence type="ECO:0000313" key="3">
    <source>
        <dbReference type="Proteomes" id="UP001651158"/>
    </source>
</evidence>
<gene>
    <name evidence="1" type="ORF">TcWFU_002478</name>
    <name evidence="2" type="ORF">TcWFU_004117</name>
</gene>
<organism evidence="1 3">
    <name type="scientific">Taenia crassiceps</name>
    <dbReference type="NCBI Taxonomy" id="6207"/>
    <lineage>
        <taxon>Eukaryota</taxon>
        <taxon>Metazoa</taxon>
        <taxon>Spiralia</taxon>
        <taxon>Lophotrochozoa</taxon>
        <taxon>Platyhelminthes</taxon>
        <taxon>Cestoda</taxon>
        <taxon>Eucestoda</taxon>
        <taxon>Cyclophyllidea</taxon>
        <taxon>Taeniidae</taxon>
        <taxon>Taenia</taxon>
    </lineage>
</organism>